<dbReference type="SUPFAM" id="SSF49899">
    <property type="entry name" value="Concanavalin A-like lectins/glucanases"/>
    <property type="match status" value="1"/>
</dbReference>
<dbReference type="InterPro" id="IPR011049">
    <property type="entry name" value="Serralysin-like_metalloprot_C"/>
</dbReference>
<organism evidence="5">
    <name type="scientific">Leptolyngbya sp. NK1-12</name>
    <dbReference type="NCBI Taxonomy" id="2547451"/>
    <lineage>
        <taxon>Bacteria</taxon>
        <taxon>Bacillati</taxon>
        <taxon>Cyanobacteriota</taxon>
        <taxon>Cyanophyceae</taxon>
        <taxon>Leptolyngbyales</taxon>
        <taxon>Leptolyngbyaceae</taxon>
        <taxon>Leptolyngbya group</taxon>
        <taxon>Leptolyngbya</taxon>
    </lineage>
</organism>
<dbReference type="PROSITE" id="PS00330">
    <property type="entry name" value="HEMOLYSIN_CALCIUM"/>
    <property type="match status" value="3"/>
</dbReference>
<feature type="region of interest" description="Disordered" evidence="3">
    <location>
        <begin position="808"/>
        <end position="878"/>
    </location>
</feature>
<gene>
    <name evidence="5" type="ORF">HJG54_00180</name>
</gene>
<proteinExistence type="predicted"/>
<protein>
    <submittedName>
        <fullName evidence="5">DUF4347 domain-containing protein</fullName>
    </submittedName>
</protein>
<feature type="compositionally biased region" description="Basic and acidic residues" evidence="3">
    <location>
        <begin position="856"/>
        <end position="865"/>
    </location>
</feature>
<accession>A0AA97AEQ8</accession>
<feature type="compositionally biased region" description="Basic and acidic residues" evidence="3">
    <location>
        <begin position="808"/>
        <end position="823"/>
    </location>
</feature>
<dbReference type="PANTHER" id="PTHR38340:SF1">
    <property type="entry name" value="S-LAYER PROTEIN"/>
    <property type="match status" value="1"/>
</dbReference>
<evidence type="ECO:0000256" key="3">
    <source>
        <dbReference type="SAM" id="MobiDB-lite"/>
    </source>
</evidence>
<dbReference type="InterPro" id="IPR001343">
    <property type="entry name" value="Hemolysn_Ca-bd"/>
</dbReference>
<dbReference type="PANTHER" id="PTHR38340">
    <property type="entry name" value="S-LAYER PROTEIN"/>
    <property type="match status" value="1"/>
</dbReference>
<dbReference type="Pfam" id="PF14252">
    <property type="entry name" value="DUF4347"/>
    <property type="match status" value="1"/>
</dbReference>
<dbReference type="GO" id="GO:0005509">
    <property type="term" value="F:calcium ion binding"/>
    <property type="evidence" value="ECO:0007669"/>
    <property type="project" value="InterPro"/>
</dbReference>
<sequence length="1036" mass="109361">MTSCRHLSTLVVVDSTVVDYESLVNSTKPGTAVLVLDAERDGIEQISQALAEADSLESLHILSHGSAGVLQLGSTSLNWQTLRRYAAQLQAWAKPLAGAEILLYGCKVAAGSIGQWFVRQLKCLTGAEIAASTNLTGSSVLGGDWNLEFTTGEIRTPLAFSASAMASYPHVLPVLVSDTFRNGDVTDKVWVFGTDAPAPGRPPSELPFLTARNTTVAPTGGLPGNPSRQLDPEGEGALRLTSALPDQATFVLYNNPVPSVQGLTITFELYAYGGTTNPERADGVSFFLLDGTASPTDAGAFGGSLGYAQKEDIAPGLVGGYLGIGFDEFGNFSSATDAPGEDPVRNGGQPQGRVPDSIGIRGSQASNYLFLGGTDGLPFGIDAPTATTREEATRTIKIDLTPAGRLTVQIDGNNDGDFLDPFESDPRLSNIDVAQLTGTPKPETIKFGFASGTGDFNNIHEIRNLVLGTFNNAPLVSPFTEVLLPGTTILLDGTTSADPSDGFFAVDPDVADGDFIASFQILTLPDPAQGTLFVGDPLTGGVPVVAGTTLTPEQIQTIYFQSTAGFTGASFTYTAIDSRGQAAELPATVTLNLRDITNQPPNTNPSQLEIPRDDVRLVPGLSGTDPDGDNTIQFFQILTVPPASEGQLFLGNPTQGGRPIQAGQRLTPAEITQVYFQSSSTFRGSSFTYAAIDDQGEIDPTPATVSLIRVGTGDVFCPPGRNFTGNNRDNKIDGTPLFDQLRGLGGNDRIRGFDCNDILQGGRGNDTLAGGADRDVIKGQQNNDVARGNAGDDVIDLGLGNDRGFGGKGDDIVDGRRGNDRIQGRGGNDTLRGGRGRDTLNGGPNNDFVDGQQGNDEVRGAKGDDFMNGGLGNDRMRGSRRADTAYGRRGDDVIWGGPGVDVLFGNKGNDRLSGNTQNDRLNGGPGNDTLTGGNGSDRIRTGVGRDQINYRSAEHGVDRIVDFDVANDVINLRRIFNKPEYTNPDRFRAYVRLRDSDNGAILRVDSNGDAAGGFLRLAILQGVQVADINPVTNFIV</sequence>
<dbReference type="EMBL" id="CP053586">
    <property type="protein sequence ID" value="WNZ21434.1"/>
    <property type="molecule type" value="Genomic_DNA"/>
</dbReference>
<feature type="region of interest" description="Disordered" evidence="3">
    <location>
        <begin position="907"/>
        <end position="937"/>
    </location>
</feature>
<dbReference type="Gene3D" id="2.60.120.200">
    <property type="match status" value="1"/>
</dbReference>
<dbReference type="PRINTS" id="PR00313">
    <property type="entry name" value="CABNDNGRPT"/>
</dbReference>
<reference evidence="5" key="1">
    <citation type="submission" date="2020-05" db="EMBL/GenBank/DDBJ databases">
        <authorList>
            <person name="Zhu T."/>
            <person name="Keshari N."/>
            <person name="Lu X."/>
        </authorList>
    </citation>
    <scope>NUCLEOTIDE SEQUENCE</scope>
    <source>
        <strain evidence="5">NK1-12</strain>
    </source>
</reference>
<dbReference type="Pfam" id="PF00353">
    <property type="entry name" value="HemolysinCabind"/>
    <property type="match status" value="6"/>
</dbReference>
<name>A0AA97AEQ8_9CYAN</name>
<dbReference type="RefSeq" id="WP_316432669.1">
    <property type="nucleotide sequence ID" value="NZ_CP053586.1"/>
</dbReference>
<dbReference type="InterPro" id="IPR050557">
    <property type="entry name" value="RTX_toxin/Mannuronan_C5-epim"/>
</dbReference>
<keyword evidence="2" id="KW-0964">Secreted</keyword>
<dbReference type="AlphaFoldDB" id="A0AA97AEQ8"/>
<dbReference type="Gene3D" id="2.150.10.10">
    <property type="entry name" value="Serralysin-like metalloprotease, C-terminal"/>
    <property type="match status" value="3"/>
</dbReference>
<dbReference type="InterPro" id="IPR018511">
    <property type="entry name" value="Hemolysin-typ_Ca-bd_CS"/>
</dbReference>
<dbReference type="SUPFAM" id="SSF51120">
    <property type="entry name" value="beta-Roll"/>
    <property type="match status" value="2"/>
</dbReference>
<dbReference type="GO" id="GO:0005576">
    <property type="term" value="C:extracellular region"/>
    <property type="evidence" value="ECO:0007669"/>
    <property type="project" value="UniProtKB-SubCell"/>
</dbReference>
<dbReference type="InterPro" id="IPR013320">
    <property type="entry name" value="ConA-like_dom_sf"/>
</dbReference>
<dbReference type="InterPro" id="IPR025592">
    <property type="entry name" value="DUF4347"/>
</dbReference>
<comment type="subcellular location">
    <subcellularLocation>
        <location evidence="1">Secreted</location>
    </subcellularLocation>
</comment>
<evidence type="ECO:0000256" key="2">
    <source>
        <dbReference type="ARBA" id="ARBA00022525"/>
    </source>
</evidence>
<feature type="domain" description="DUF4347" evidence="4">
    <location>
        <begin position="10"/>
        <end position="172"/>
    </location>
</feature>
<evidence type="ECO:0000313" key="5">
    <source>
        <dbReference type="EMBL" id="WNZ21434.1"/>
    </source>
</evidence>
<feature type="region of interest" description="Disordered" evidence="3">
    <location>
        <begin position="333"/>
        <end position="353"/>
    </location>
</feature>
<evidence type="ECO:0000259" key="4">
    <source>
        <dbReference type="Pfam" id="PF14252"/>
    </source>
</evidence>
<evidence type="ECO:0000256" key="1">
    <source>
        <dbReference type="ARBA" id="ARBA00004613"/>
    </source>
</evidence>